<gene>
    <name evidence="4" type="ORF">LHA26_14980</name>
</gene>
<dbReference type="InterPro" id="IPR027417">
    <property type="entry name" value="P-loop_NTPase"/>
</dbReference>
<dbReference type="PROSITE" id="PS00211">
    <property type="entry name" value="ABC_TRANSPORTER_1"/>
    <property type="match status" value="1"/>
</dbReference>
<dbReference type="InterPro" id="IPR003439">
    <property type="entry name" value="ABC_transporter-like_ATP-bd"/>
</dbReference>
<organism evidence="4 5">
    <name type="scientific">Sphingomonas morindae</name>
    <dbReference type="NCBI Taxonomy" id="1541170"/>
    <lineage>
        <taxon>Bacteria</taxon>
        <taxon>Pseudomonadati</taxon>
        <taxon>Pseudomonadota</taxon>
        <taxon>Alphaproteobacteria</taxon>
        <taxon>Sphingomonadales</taxon>
        <taxon>Sphingomonadaceae</taxon>
        <taxon>Sphingomonas</taxon>
    </lineage>
</organism>
<protein>
    <submittedName>
        <fullName evidence="4">ATP-binding cassette domain-containing protein</fullName>
    </submittedName>
</protein>
<dbReference type="PROSITE" id="PS50893">
    <property type="entry name" value="ABC_TRANSPORTER_2"/>
    <property type="match status" value="1"/>
</dbReference>
<dbReference type="GO" id="GO:0005524">
    <property type="term" value="F:ATP binding"/>
    <property type="evidence" value="ECO:0007669"/>
    <property type="project" value="UniProtKB-KW"/>
</dbReference>
<evidence type="ECO:0000256" key="1">
    <source>
        <dbReference type="ARBA" id="ARBA00022741"/>
    </source>
</evidence>
<evidence type="ECO:0000313" key="4">
    <source>
        <dbReference type="EMBL" id="USI72571.1"/>
    </source>
</evidence>
<dbReference type="PANTHER" id="PTHR43514">
    <property type="entry name" value="ABC TRANSPORTER I FAMILY MEMBER 10"/>
    <property type="match status" value="1"/>
</dbReference>
<evidence type="ECO:0000259" key="3">
    <source>
        <dbReference type="PROSITE" id="PS50893"/>
    </source>
</evidence>
<dbReference type="InterPro" id="IPR017871">
    <property type="entry name" value="ABC_transporter-like_CS"/>
</dbReference>
<keyword evidence="5" id="KW-1185">Reference proteome</keyword>
<accession>A0ABY4X6P6</accession>
<dbReference type="PANTHER" id="PTHR43514:SF4">
    <property type="entry name" value="ABC TRANSPORTER I FAMILY MEMBER 10"/>
    <property type="match status" value="1"/>
</dbReference>
<dbReference type="SMART" id="SM00382">
    <property type="entry name" value="AAA"/>
    <property type="match status" value="1"/>
</dbReference>
<name>A0ABY4X6P6_9SPHN</name>
<reference evidence="4" key="1">
    <citation type="journal article" date="2022" name="Toxins">
        <title>Genomic Analysis of Sphingopyxis sp. USTB-05 for Biodegrading Cyanobacterial Hepatotoxins.</title>
        <authorList>
            <person name="Liu C."/>
            <person name="Xu Q."/>
            <person name="Zhao Z."/>
            <person name="Zhang H."/>
            <person name="Liu X."/>
            <person name="Yin C."/>
            <person name="Liu Y."/>
            <person name="Yan H."/>
        </authorList>
    </citation>
    <scope>NUCLEOTIDE SEQUENCE</scope>
    <source>
        <strain evidence="4">NBD5</strain>
    </source>
</reference>
<dbReference type="Gene3D" id="3.40.50.300">
    <property type="entry name" value="P-loop containing nucleotide triphosphate hydrolases"/>
    <property type="match status" value="1"/>
</dbReference>
<dbReference type="InterPro" id="IPR050334">
    <property type="entry name" value="Molybdenum_import_ModC"/>
</dbReference>
<feature type="domain" description="ABC transporter" evidence="3">
    <location>
        <begin position="2"/>
        <end position="207"/>
    </location>
</feature>
<dbReference type="InterPro" id="IPR003593">
    <property type="entry name" value="AAA+_ATPase"/>
</dbReference>
<dbReference type="EMBL" id="CP084930">
    <property type="protein sequence ID" value="USI72571.1"/>
    <property type="molecule type" value="Genomic_DNA"/>
</dbReference>
<dbReference type="Proteomes" id="UP001056937">
    <property type="component" value="Chromosome 1"/>
</dbReference>
<evidence type="ECO:0000256" key="2">
    <source>
        <dbReference type="ARBA" id="ARBA00022840"/>
    </source>
</evidence>
<evidence type="ECO:0000313" key="5">
    <source>
        <dbReference type="Proteomes" id="UP001056937"/>
    </source>
</evidence>
<proteinExistence type="predicted"/>
<keyword evidence="1" id="KW-0547">Nucleotide-binding</keyword>
<dbReference type="Pfam" id="PF00005">
    <property type="entry name" value="ABC_tran"/>
    <property type="match status" value="1"/>
</dbReference>
<keyword evidence="2 4" id="KW-0067">ATP-binding</keyword>
<dbReference type="RefSeq" id="WP_252166378.1">
    <property type="nucleotide sequence ID" value="NZ_CP084930.1"/>
</dbReference>
<sequence length="207" mass="22852">MCFDVDVALRRGPRLIAARFATAGGITVLRGVSGAGKTSILDMIAGLVRPDRGHVRLAGETLFESGSGRFVPPERRRIGYIFQDGRLFPHRRVRWNLLYGHRLAPPDTRWMTPDEAIGFLGIGDLLERWPAQLSGGEAQRVAIGRALLAGARALLMDEPLSALDPARREGILQVIEDIRDRLGLPTLYVTHDREEATRLAATEIVLD</sequence>
<dbReference type="SUPFAM" id="SSF52540">
    <property type="entry name" value="P-loop containing nucleoside triphosphate hydrolases"/>
    <property type="match status" value="1"/>
</dbReference>